<dbReference type="InterPro" id="IPR050129">
    <property type="entry name" value="Zn_alcohol_dh"/>
</dbReference>
<dbReference type="GO" id="GO:0016491">
    <property type="term" value="F:oxidoreductase activity"/>
    <property type="evidence" value="ECO:0007669"/>
    <property type="project" value="UniProtKB-KW"/>
</dbReference>
<dbReference type="GO" id="GO:0008270">
    <property type="term" value="F:zinc ion binding"/>
    <property type="evidence" value="ECO:0007669"/>
    <property type="project" value="InterPro"/>
</dbReference>
<evidence type="ECO:0000313" key="14">
    <source>
        <dbReference type="EMBL" id="GGK79972.1"/>
    </source>
</evidence>
<keyword evidence="15" id="KW-1185">Reference proteome</keyword>
<dbReference type="EMBL" id="BMPQ01000011">
    <property type="protein sequence ID" value="GGK79972.1"/>
    <property type="molecule type" value="Genomic_DNA"/>
</dbReference>
<evidence type="ECO:0000256" key="8">
    <source>
        <dbReference type="ARBA" id="ARBA00039102"/>
    </source>
</evidence>
<comment type="function">
    <text evidence="5">Catalyzes the oxidation of 2-deoxy-scyllo-inosamine (DOIA) with NAD(+) or NADP(+), forming 3-amino-2,3-dideoxy-scyllo-inosose (amino-DOI).</text>
</comment>
<dbReference type="Gene3D" id="3.90.180.10">
    <property type="entry name" value="Medium-chain alcohol dehydrogenases, catalytic domain"/>
    <property type="match status" value="1"/>
</dbReference>
<evidence type="ECO:0000256" key="6">
    <source>
        <dbReference type="ARBA" id="ARBA00037908"/>
    </source>
</evidence>
<evidence type="ECO:0000256" key="9">
    <source>
        <dbReference type="ARBA" id="ARBA00039387"/>
    </source>
</evidence>
<sequence length="355" mass="37288">MSTRPERNPTPMNQQIRRVLVRSIDDIQIERTDAPMPGAGELLVRTTVVGVCGSDTHAALGHHPFIDLPYRPGHEAVGVVASVGAGVEDFASGDRVLIEPNLYCGQCFQCRSGRYNICQELKVFGCQTPGAMADLFTIPAARVHRVPGGMTDIEAALVEPLATPVHAVAKAGDLTGRTVVVLGAGPIGLFTLIAARHAGAARIAVTDLMDGKRDRALRLGADTALPADAPDLVEQVHAALGGPVDVVFDCVAREQSMAQATGLVAKGGHIVVVGVGDAGPTPIRLDLVQDREIRIEGTLMYTAEDYRTAISLISSGAVDTDEVVTATYGLEDAGKAFAASLQPEHVKVLVTLEAL</sequence>
<reference evidence="14" key="1">
    <citation type="journal article" date="2014" name="Int. J. Syst. Evol. Microbiol.">
        <title>Complete genome sequence of Corynebacterium casei LMG S-19264T (=DSM 44701T), isolated from a smear-ripened cheese.</title>
        <authorList>
            <consortium name="US DOE Joint Genome Institute (JGI-PGF)"/>
            <person name="Walter F."/>
            <person name="Albersmeier A."/>
            <person name="Kalinowski J."/>
            <person name="Ruckert C."/>
        </authorList>
    </citation>
    <scope>NUCLEOTIDE SEQUENCE</scope>
    <source>
        <strain evidence="14">JCM 3035</strain>
    </source>
</reference>
<keyword evidence="3 12" id="KW-0862">Zinc</keyword>
<evidence type="ECO:0000256" key="12">
    <source>
        <dbReference type="RuleBase" id="RU361277"/>
    </source>
</evidence>
<dbReference type="SUPFAM" id="SSF50129">
    <property type="entry name" value="GroES-like"/>
    <property type="match status" value="1"/>
</dbReference>
<dbReference type="Pfam" id="PF00107">
    <property type="entry name" value="ADH_zinc_N"/>
    <property type="match status" value="1"/>
</dbReference>
<name>A0A917R001_9ACTN</name>
<evidence type="ECO:0000256" key="7">
    <source>
        <dbReference type="ARBA" id="ARBA00038004"/>
    </source>
</evidence>
<dbReference type="Pfam" id="PF08240">
    <property type="entry name" value="ADH_N"/>
    <property type="match status" value="1"/>
</dbReference>
<feature type="domain" description="Enoyl reductase (ER)" evidence="13">
    <location>
        <begin position="22"/>
        <end position="350"/>
    </location>
</feature>
<evidence type="ECO:0000313" key="15">
    <source>
        <dbReference type="Proteomes" id="UP000637788"/>
    </source>
</evidence>
<dbReference type="AlphaFoldDB" id="A0A917R001"/>
<keyword evidence="2 12" id="KW-0479">Metal-binding</keyword>
<reference evidence="14" key="2">
    <citation type="submission" date="2020-09" db="EMBL/GenBank/DDBJ databases">
        <authorList>
            <person name="Sun Q."/>
            <person name="Ohkuma M."/>
        </authorList>
    </citation>
    <scope>NUCLEOTIDE SEQUENCE</scope>
    <source>
        <strain evidence="14">JCM 3035</strain>
    </source>
</reference>
<proteinExistence type="inferred from homology"/>
<dbReference type="PROSITE" id="PS00059">
    <property type="entry name" value="ADH_ZINC"/>
    <property type="match status" value="1"/>
</dbReference>
<dbReference type="PANTHER" id="PTHR43401">
    <property type="entry name" value="L-THREONINE 3-DEHYDROGENASE"/>
    <property type="match status" value="1"/>
</dbReference>
<comment type="similarity">
    <text evidence="7">Belongs to the zinc-containing alcohol dehydrogenase family. DOIA dehydrogenase subfamily.</text>
</comment>
<comment type="pathway">
    <text evidence="6">Metabolic intermediate biosynthesis; 2-deoxystreptamine biosynthesis; 2-deoxystreptamine from D-glucose 6-phosphate: step 3/4.</text>
</comment>
<dbReference type="InterPro" id="IPR002328">
    <property type="entry name" value="ADH_Zn_CS"/>
</dbReference>
<evidence type="ECO:0000256" key="2">
    <source>
        <dbReference type="ARBA" id="ARBA00022723"/>
    </source>
</evidence>
<dbReference type="InterPro" id="IPR011032">
    <property type="entry name" value="GroES-like_sf"/>
</dbReference>
<comment type="catalytic activity">
    <reaction evidence="11">
        <text>2-deoxy-scyllo-inosamine + NADP(+) = 3-amino-2,3-dideoxy-scyllo-inosose + NADPH + H(+)</text>
        <dbReference type="Rhea" id="RHEA:33879"/>
        <dbReference type="ChEBI" id="CHEBI:15378"/>
        <dbReference type="ChEBI" id="CHEBI:57783"/>
        <dbReference type="ChEBI" id="CHEBI:58349"/>
        <dbReference type="ChEBI" id="CHEBI:65002"/>
        <dbReference type="ChEBI" id="CHEBI:65003"/>
        <dbReference type="EC" id="1.1.1.329"/>
    </reaction>
</comment>
<evidence type="ECO:0000256" key="5">
    <source>
        <dbReference type="ARBA" id="ARBA00037678"/>
    </source>
</evidence>
<protein>
    <recommendedName>
        <fullName evidence="9">2-deoxy-scyllo-inosamine dehydrogenase</fullName>
        <ecNumber evidence="8">1.1.1.329</ecNumber>
    </recommendedName>
</protein>
<dbReference type="Gene3D" id="3.40.50.720">
    <property type="entry name" value="NAD(P)-binding Rossmann-like Domain"/>
    <property type="match status" value="1"/>
</dbReference>
<evidence type="ECO:0000256" key="11">
    <source>
        <dbReference type="ARBA" id="ARBA00049085"/>
    </source>
</evidence>
<keyword evidence="4" id="KW-0560">Oxidoreductase</keyword>
<comment type="caution">
    <text evidence="14">The sequence shown here is derived from an EMBL/GenBank/DDBJ whole genome shotgun (WGS) entry which is preliminary data.</text>
</comment>
<evidence type="ECO:0000256" key="4">
    <source>
        <dbReference type="ARBA" id="ARBA00023002"/>
    </source>
</evidence>
<dbReference type="InterPro" id="IPR020843">
    <property type="entry name" value="ER"/>
</dbReference>
<gene>
    <name evidence="14" type="ORF">GCM10010094_46620</name>
</gene>
<comment type="catalytic activity">
    <reaction evidence="10">
        <text>2-deoxy-scyllo-inosamine + NAD(+) = 3-amino-2,3-dideoxy-scyllo-inosose + NADH + H(+)</text>
        <dbReference type="Rhea" id="RHEA:33883"/>
        <dbReference type="ChEBI" id="CHEBI:15378"/>
        <dbReference type="ChEBI" id="CHEBI:57540"/>
        <dbReference type="ChEBI" id="CHEBI:57945"/>
        <dbReference type="ChEBI" id="CHEBI:65002"/>
        <dbReference type="ChEBI" id="CHEBI:65003"/>
        <dbReference type="EC" id="1.1.1.329"/>
    </reaction>
</comment>
<dbReference type="PANTHER" id="PTHR43401:SF2">
    <property type="entry name" value="L-THREONINE 3-DEHYDROGENASE"/>
    <property type="match status" value="1"/>
</dbReference>
<accession>A0A917R001</accession>
<comment type="cofactor">
    <cofactor evidence="1 12">
        <name>Zn(2+)</name>
        <dbReference type="ChEBI" id="CHEBI:29105"/>
    </cofactor>
</comment>
<dbReference type="InterPro" id="IPR013154">
    <property type="entry name" value="ADH-like_N"/>
</dbReference>
<evidence type="ECO:0000256" key="3">
    <source>
        <dbReference type="ARBA" id="ARBA00022833"/>
    </source>
</evidence>
<dbReference type="InterPro" id="IPR036291">
    <property type="entry name" value="NAD(P)-bd_dom_sf"/>
</dbReference>
<evidence type="ECO:0000256" key="1">
    <source>
        <dbReference type="ARBA" id="ARBA00001947"/>
    </source>
</evidence>
<dbReference type="InterPro" id="IPR013149">
    <property type="entry name" value="ADH-like_C"/>
</dbReference>
<evidence type="ECO:0000259" key="13">
    <source>
        <dbReference type="SMART" id="SM00829"/>
    </source>
</evidence>
<dbReference type="EC" id="1.1.1.329" evidence="8"/>
<dbReference type="SUPFAM" id="SSF51735">
    <property type="entry name" value="NAD(P)-binding Rossmann-fold domains"/>
    <property type="match status" value="1"/>
</dbReference>
<organism evidence="14 15">
    <name type="scientific">Streptomyces flaveus</name>
    <dbReference type="NCBI Taxonomy" id="66370"/>
    <lineage>
        <taxon>Bacteria</taxon>
        <taxon>Bacillati</taxon>
        <taxon>Actinomycetota</taxon>
        <taxon>Actinomycetes</taxon>
        <taxon>Kitasatosporales</taxon>
        <taxon>Streptomycetaceae</taxon>
        <taxon>Streptomyces</taxon>
        <taxon>Streptomyces aurantiacus group</taxon>
    </lineage>
</organism>
<dbReference type="SMART" id="SM00829">
    <property type="entry name" value="PKS_ER"/>
    <property type="match status" value="1"/>
</dbReference>
<evidence type="ECO:0000256" key="10">
    <source>
        <dbReference type="ARBA" id="ARBA00048685"/>
    </source>
</evidence>
<dbReference type="RefSeq" id="WP_246568044.1">
    <property type="nucleotide sequence ID" value="NZ_BMPQ01000011.1"/>
</dbReference>
<dbReference type="Proteomes" id="UP000637788">
    <property type="component" value="Unassembled WGS sequence"/>
</dbReference>